<keyword evidence="3" id="KW-1185">Reference proteome</keyword>
<feature type="compositionally biased region" description="Basic and acidic residues" evidence="1">
    <location>
        <begin position="86"/>
        <end position="103"/>
    </location>
</feature>
<dbReference type="AlphaFoldDB" id="A0A9N7VPC3"/>
<organism evidence="2 3">
    <name type="scientific">Pleuronectes platessa</name>
    <name type="common">European plaice</name>
    <dbReference type="NCBI Taxonomy" id="8262"/>
    <lineage>
        <taxon>Eukaryota</taxon>
        <taxon>Metazoa</taxon>
        <taxon>Chordata</taxon>
        <taxon>Craniata</taxon>
        <taxon>Vertebrata</taxon>
        <taxon>Euteleostomi</taxon>
        <taxon>Actinopterygii</taxon>
        <taxon>Neopterygii</taxon>
        <taxon>Teleostei</taxon>
        <taxon>Neoteleostei</taxon>
        <taxon>Acanthomorphata</taxon>
        <taxon>Carangaria</taxon>
        <taxon>Pleuronectiformes</taxon>
        <taxon>Pleuronectoidei</taxon>
        <taxon>Pleuronectidae</taxon>
        <taxon>Pleuronectes</taxon>
    </lineage>
</organism>
<reference evidence="2" key="1">
    <citation type="submission" date="2020-03" db="EMBL/GenBank/DDBJ databases">
        <authorList>
            <person name="Weist P."/>
        </authorList>
    </citation>
    <scope>NUCLEOTIDE SEQUENCE</scope>
</reference>
<evidence type="ECO:0000313" key="3">
    <source>
        <dbReference type="Proteomes" id="UP001153269"/>
    </source>
</evidence>
<dbReference type="Proteomes" id="UP001153269">
    <property type="component" value="Unassembled WGS sequence"/>
</dbReference>
<evidence type="ECO:0000256" key="1">
    <source>
        <dbReference type="SAM" id="MobiDB-lite"/>
    </source>
</evidence>
<gene>
    <name evidence="2" type="ORF">PLEPLA_LOCUS43712</name>
</gene>
<dbReference type="EMBL" id="CADEAL010004277">
    <property type="protein sequence ID" value="CAB1455931.1"/>
    <property type="molecule type" value="Genomic_DNA"/>
</dbReference>
<name>A0A9N7VPC3_PLEPL</name>
<proteinExistence type="predicted"/>
<comment type="caution">
    <text evidence="2">The sequence shown here is derived from an EMBL/GenBank/DDBJ whole genome shotgun (WGS) entry which is preliminary data.</text>
</comment>
<sequence length="169" mass="18573">MRRASWMCWQRANQQLYGFPFMSGWTCSDDRVAVRVYQLKVSQLYGGVRCSFAHQSPSMLSSPSPPQSRCVTEDHRWSVNPLNPGKRGEGVPEVRGRVAEGSRSHGGQMDSGDGQADGGSRPERPGSSILYQLKFMEEFVWETKEKGIAVIQAGSDKGVNQDCGGVGSE</sequence>
<protein>
    <submittedName>
        <fullName evidence="2">Uncharacterized protein</fullName>
    </submittedName>
</protein>
<feature type="region of interest" description="Disordered" evidence="1">
    <location>
        <begin position="56"/>
        <end position="126"/>
    </location>
</feature>
<evidence type="ECO:0000313" key="2">
    <source>
        <dbReference type="EMBL" id="CAB1455931.1"/>
    </source>
</evidence>
<accession>A0A9N7VPC3</accession>